<sequence length="121" mass="14014">MVYWTLDYFKHLYNEYASSGVSVREFCRERGIQENRFYYWIKTLKVQAVSSLDTPREFIPISPGAVSCLTGSPVEPIMKKPVFKPQDIKITYSNGVILQLESVCDLEILKHLLTLKPYPHV</sequence>
<protein>
    <recommendedName>
        <fullName evidence="3">Transposase</fullName>
    </recommendedName>
</protein>
<dbReference type="AlphaFoldDB" id="A0A6H0KL47"/>
<reference evidence="1 2" key="1">
    <citation type="submission" date="2020-03" db="EMBL/GenBank/DDBJ databases">
        <title>Genomic analysis of Bacteroides faecium CBA7301.</title>
        <authorList>
            <person name="Kim J."/>
            <person name="Roh S.W."/>
        </authorList>
    </citation>
    <scope>NUCLEOTIDE SEQUENCE [LARGE SCALE GENOMIC DNA]</scope>
    <source>
        <strain evidence="1 2">CBA7301</strain>
    </source>
</reference>
<evidence type="ECO:0008006" key="3">
    <source>
        <dbReference type="Google" id="ProtNLM"/>
    </source>
</evidence>
<gene>
    <name evidence="1" type="ORF">BacF7301_06315</name>
</gene>
<organism evidence="1 2">
    <name type="scientific">Bacteroides faecium</name>
    <dbReference type="NCBI Taxonomy" id="2715212"/>
    <lineage>
        <taxon>Bacteria</taxon>
        <taxon>Pseudomonadati</taxon>
        <taxon>Bacteroidota</taxon>
        <taxon>Bacteroidia</taxon>
        <taxon>Bacteroidales</taxon>
        <taxon>Bacteroidaceae</taxon>
        <taxon>Bacteroides</taxon>
    </lineage>
</organism>
<dbReference type="EMBL" id="CP050831">
    <property type="protein sequence ID" value="QIU93781.1"/>
    <property type="molecule type" value="Genomic_DNA"/>
</dbReference>
<evidence type="ECO:0000313" key="2">
    <source>
        <dbReference type="Proteomes" id="UP000501780"/>
    </source>
</evidence>
<keyword evidence="2" id="KW-1185">Reference proteome</keyword>
<name>A0A6H0KL47_9BACE</name>
<dbReference type="Pfam" id="PF01527">
    <property type="entry name" value="HTH_Tnp_1"/>
    <property type="match status" value="1"/>
</dbReference>
<dbReference type="Proteomes" id="UP000501780">
    <property type="component" value="Chromosome"/>
</dbReference>
<dbReference type="InterPro" id="IPR002514">
    <property type="entry name" value="Transposase_8"/>
</dbReference>
<dbReference type="GO" id="GO:0004803">
    <property type="term" value="F:transposase activity"/>
    <property type="evidence" value="ECO:0007669"/>
    <property type="project" value="InterPro"/>
</dbReference>
<proteinExistence type="predicted"/>
<dbReference type="KEGG" id="bfc:BacF7301_06315"/>
<dbReference type="RefSeq" id="WP_167961251.1">
    <property type="nucleotide sequence ID" value="NZ_CP050831.1"/>
</dbReference>
<dbReference type="GO" id="GO:0003677">
    <property type="term" value="F:DNA binding"/>
    <property type="evidence" value="ECO:0007669"/>
    <property type="project" value="InterPro"/>
</dbReference>
<accession>A0A6H0KL47</accession>
<evidence type="ECO:0000313" key="1">
    <source>
        <dbReference type="EMBL" id="QIU93781.1"/>
    </source>
</evidence>
<dbReference type="GO" id="GO:0006313">
    <property type="term" value="P:DNA transposition"/>
    <property type="evidence" value="ECO:0007669"/>
    <property type="project" value="InterPro"/>
</dbReference>
<dbReference type="NCBIfam" id="NF047593">
    <property type="entry name" value="IS66_ISAeme5_TnpA"/>
    <property type="match status" value="1"/>
</dbReference>